<dbReference type="Proteomes" id="UP001074726">
    <property type="component" value="Unassembled WGS sequence"/>
</dbReference>
<evidence type="ECO:0008006" key="4">
    <source>
        <dbReference type="Google" id="ProtNLM"/>
    </source>
</evidence>
<sequence>MVIRFVVAAVAALLLSACSEPVLVPEAGPNAPGFSYRPAPRSPAPPRVELLSDRPRTSAAAAGAIDSVVRQKDVFEISGWALLARKKPRGVLRVVLPPDVEASVVDVRSVERPDVAAATSDDANQWAGFTVTIEGDLPREAGVCVLSRSSQGTFRLGGSDEGLCPA</sequence>
<keyword evidence="3" id="KW-1185">Reference proteome</keyword>
<feature type="signal peptide" evidence="1">
    <location>
        <begin position="1"/>
        <end position="19"/>
    </location>
</feature>
<name>A0ABT4CFT5_9ACTN</name>
<keyword evidence="1" id="KW-0732">Signal</keyword>
<protein>
    <recommendedName>
        <fullName evidence="4">Lipoprotein</fullName>
    </recommendedName>
</protein>
<evidence type="ECO:0000313" key="3">
    <source>
        <dbReference type="Proteomes" id="UP001074726"/>
    </source>
</evidence>
<proteinExistence type="predicted"/>
<evidence type="ECO:0000313" key="2">
    <source>
        <dbReference type="EMBL" id="MCY4727825.1"/>
    </source>
</evidence>
<feature type="chain" id="PRO_5046468450" description="Lipoprotein" evidence="1">
    <location>
        <begin position="20"/>
        <end position="166"/>
    </location>
</feature>
<dbReference type="RefSeq" id="WP_268112760.1">
    <property type="nucleotide sequence ID" value="NZ_JAPPUX010000004.1"/>
</dbReference>
<dbReference type="PROSITE" id="PS51257">
    <property type="entry name" value="PROKAR_LIPOPROTEIN"/>
    <property type="match status" value="1"/>
</dbReference>
<reference evidence="2" key="1">
    <citation type="submission" date="2022-08" db="EMBL/GenBank/DDBJ databases">
        <title>Genome sequencing of Nocardioides sp. STR2.</title>
        <authorList>
            <person name="So Y."/>
        </authorList>
    </citation>
    <scope>NUCLEOTIDE SEQUENCE</scope>
    <source>
        <strain evidence="2">STR2</strain>
    </source>
</reference>
<dbReference type="EMBL" id="JAPPUX010000004">
    <property type="protein sequence ID" value="MCY4727825.1"/>
    <property type="molecule type" value="Genomic_DNA"/>
</dbReference>
<accession>A0ABT4CFT5</accession>
<organism evidence="2 3">
    <name type="scientific">Nocardioides pini</name>
    <dbReference type="NCBI Taxonomy" id="2975053"/>
    <lineage>
        <taxon>Bacteria</taxon>
        <taxon>Bacillati</taxon>
        <taxon>Actinomycetota</taxon>
        <taxon>Actinomycetes</taxon>
        <taxon>Propionibacteriales</taxon>
        <taxon>Nocardioidaceae</taxon>
        <taxon>Nocardioides</taxon>
    </lineage>
</organism>
<comment type="caution">
    <text evidence="2">The sequence shown here is derived from an EMBL/GenBank/DDBJ whole genome shotgun (WGS) entry which is preliminary data.</text>
</comment>
<evidence type="ECO:0000256" key="1">
    <source>
        <dbReference type="SAM" id="SignalP"/>
    </source>
</evidence>
<gene>
    <name evidence="2" type="ORF">NYO98_16170</name>
</gene>